<dbReference type="Proteomes" id="UP000181942">
    <property type="component" value="Unassembled WGS sequence"/>
</dbReference>
<dbReference type="InterPro" id="IPR012906">
    <property type="entry name" value="PaaX-like_N"/>
</dbReference>
<evidence type="ECO:0000313" key="4">
    <source>
        <dbReference type="EMBL" id="SFH18756.1"/>
    </source>
</evidence>
<dbReference type="Gene3D" id="1.20.58.1460">
    <property type="match status" value="1"/>
</dbReference>
<dbReference type="GO" id="GO:0006351">
    <property type="term" value="P:DNA-templated transcription"/>
    <property type="evidence" value="ECO:0007669"/>
    <property type="project" value="InterPro"/>
</dbReference>
<dbReference type="EMBL" id="FONR01000055">
    <property type="protein sequence ID" value="SFH18756.1"/>
    <property type="molecule type" value="Genomic_DNA"/>
</dbReference>
<evidence type="ECO:0000259" key="3">
    <source>
        <dbReference type="Pfam" id="PF20803"/>
    </source>
</evidence>
<dbReference type="InterPro" id="IPR013225">
    <property type="entry name" value="PaaX_C"/>
</dbReference>
<dbReference type="Pfam" id="PF20803">
    <property type="entry name" value="PaaX_M"/>
    <property type="match status" value="1"/>
</dbReference>
<gene>
    <name evidence="4" type="ORF">SAMN02787118_1554</name>
</gene>
<dbReference type="InterPro" id="IPR011965">
    <property type="entry name" value="PaaX_trns_reg"/>
</dbReference>
<evidence type="ECO:0000259" key="1">
    <source>
        <dbReference type="Pfam" id="PF07848"/>
    </source>
</evidence>
<evidence type="ECO:0000313" key="5">
    <source>
        <dbReference type="Proteomes" id="UP000181942"/>
    </source>
</evidence>
<evidence type="ECO:0000259" key="2">
    <source>
        <dbReference type="Pfam" id="PF08223"/>
    </source>
</evidence>
<feature type="domain" description="Transcriptional repressor PaaX-like central Cas2-like" evidence="3">
    <location>
        <begin position="126"/>
        <end position="203"/>
    </location>
</feature>
<feature type="domain" description="Transcriptional repressor PaaX-like N-terminal" evidence="1">
    <location>
        <begin position="38"/>
        <end position="105"/>
    </location>
</feature>
<dbReference type="Gene3D" id="1.10.10.10">
    <property type="entry name" value="Winged helix-like DNA-binding domain superfamily/Winged helix DNA-binding domain"/>
    <property type="match status" value="1"/>
</dbReference>
<dbReference type="InterPro" id="IPR036390">
    <property type="entry name" value="WH_DNA-bd_sf"/>
</dbReference>
<dbReference type="InterPro" id="IPR036388">
    <property type="entry name" value="WH-like_DNA-bd_sf"/>
</dbReference>
<dbReference type="PANTHER" id="PTHR30319">
    <property type="entry name" value="PHENYLACETIC ACID REGULATOR-RELATED TRANSCRIPTIONAL REPRESSOR"/>
    <property type="match status" value="1"/>
</dbReference>
<protein>
    <submittedName>
        <fullName evidence="4">Transcriptional regulator, PaaX family</fullName>
    </submittedName>
</protein>
<dbReference type="InterPro" id="IPR011991">
    <property type="entry name" value="ArsR-like_HTH"/>
</dbReference>
<dbReference type="PANTHER" id="PTHR30319:SF1">
    <property type="entry name" value="TRANSCRIPTIONAL REPRESSOR PAAX"/>
    <property type="match status" value="1"/>
</dbReference>
<sequence length="303" mass="33518">MTHFLNGGSARPLRAYAVPVTSVDVAAGPTAESGPEPRTQSLMLTFFGAHVLGRPVAVSSGSVIAALGRLGSTEEAVRTSLNRMVKRGLLERRRQGRKTYFGLTPHAVQVLTDGRDRIWRTGAVNRDWDGRWTMVGFSLPEAWSRERHDLRSRLIWAGFGPLQNGLWVAPARVDVREMVAGLGLEPYLRVFRAEVESPTDVREVLEQAFDVPAIGARYRAFLERWDRTDPLPAAVSGDELAGQLLLHTDWLDLVRRDPHLPAGHLPADWPAAQAETVFRGLASRWERPAALAAARLLDTLTLD</sequence>
<organism evidence="4 5">
    <name type="scientific">Streptomyces mirabilis</name>
    <dbReference type="NCBI Taxonomy" id="68239"/>
    <lineage>
        <taxon>Bacteria</taxon>
        <taxon>Bacillati</taxon>
        <taxon>Actinomycetota</taxon>
        <taxon>Actinomycetes</taxon>
        <taxon>Kitasatosporales</taxon>
        <taxon>Streptomycetaceae</taxon>
        <taxon>Streptomyces</taxon>
    </lineage>
</organism>
<dbReference type="SUPFAM" id="SSF46785">
    <property type="entry name" value="Winged helix' DNA-binding domain"/>
    <property type="match status" value="1"/>
</dbReference>
<dbReference type="Gene3D" id="3.30.70.2650">
    <property type="match status" value="1"/>
</dbReference>
<name>A0A1I2Y1B7_9ACTN</name>
<accession>A0A1I2Y1B7</accession>
<proteinExistence type="predicted"/>
<reference evidence="4 5" key="1">
    <citation type="submission" date="2016-10" db="EMBL/GenBank/DDBJ databases">
        <authorList>
            <person name="de Groot N.N."/>
        </authorList>
    </citation>
    <scope>NUCLEOTIDE SEQUENCE [LARGE SCALE GENOMIC DNA]</scope>
    <source>
        <strain evidence="4 5">OK461</strain>
    </source>
</reference>
<dbReference type="AlphaFoldDB" id="A0A1I2Y1B7"/>
<dbReference type="CDD" id="cd00090">
    <property type="entry name" value="HTH_ARSR"/>
    <property type="match status" value="1"/>
</dbReference>
<dbReference type="InterPro" id="IPR048846">
    <property type="entry name" value="PaaX-like_central"/>
</dbReference>
<dbReference type="Pfam" id="PF08223">
    <property type="entry name" value="PaaX_C"/>
    <property type="match status" value="1"/>
</dbReference>
<feature type="domain" description="Transcriptional repressor PaaX-like C-terminal" evidence="2">
    <location>
        <begin position="209"/>
        <end position="290"/>
    </location>
</feature>
<dbReference type="Pfam" id="PF07848">
    <property type="entry name" value="PaaX"/>
    <property type="match status" value="1"/>
</dbReference>
<dbReference type="PIRSF" id="PIRSF020623">
    <property type="entry name" value="PaaX"/>
    <property type="match status" value="1"/>
</dbReference>